<keyword evidence="10" id="KW-0238">DNA-binding</keyword>
<name>A0ABQ7DPW9_BRACR</name>
<dbReference type="Pfam" id="PF02892">
    <property type="entry name" value="zf-BED"/>
    <property type="match status" value="1"/>
</dbReference>
<feature type="transmembrane region" description="Helical" evidence="16">
    <location>
        <begin position="563"/>
        <end position="584"/>
    </location>
</feature>
<evidence type="ECO:0000256" key="15">
    <source>
        <dbReference type="SAM" id="MobiDB-lite"/>
    </source>
</evidence>
<evidence type="ECO:0000259" key="17">
    <source>
        <dbReference type="PROSITE" id="PS50808"/>
    </source>
</evidence>
<dbReference type="PANTHER" id="PTHR46481:SF10">
    <property type="entry name" value="ZINC FINGER BED DOMAIN-CONTAINING PROTEIN 39"/>
    <property type="match status" value="1"/>
</dbReference>
<dbReference type="InterPro" id="IPR003656">
    <property type="entry name" value="Znf_BED"/>
</dbReference>
<keyword evidence="9" id="KW-0805">Transcription regulation</keyword>
<dbReference type="InterPro" id="IPR025525">
    <property type="entry name" value="hAT-like_transposase_RNase-H"/>
</dbReference>
<keyword evidence="7" id="KW-0862">Zinc</keyword>
<evidence type="ECO:0000256" key="6">
    <source>
        <dbReference type="ARBA" id="ARBA00022771"/>
    </source>
</evidence>
<keyword evidence="12" id="KW-0804">Transcription</keyword>
<dbReference type="InterPro" id="IPR035952">
    <property type="entry name" value="Rhomboid-like_sf"/>
</dbReference>
<feature type="transmembrane region" description="Helical" evidence="16">
    <location>
        <begin position="615"/>
        <end position="632"/>
    </location>
</feature>
<dbReference type="InterPro" id="IPR052035">
    <property type="entry name" value="ZnF_BED_domain_contain"/>
</dbReference>
<feature type="region of interest" description="Disordered" evidence="15">
    <location>
        <begin position="31"/>
        <end position="61"/>
    </location>
</feature>
<evidence type="ECO:0000256" key="11">
    <source>
        <dbReference type="ARBA" id="ARBA00023136"/>
    </source>
</evidence>
<dbReference type="EMBL" id="QGKV02000649">
    <property type="protein sequence ID" value="KAF3579917.1"/>
    <property type="molecule type" value="Genomic_DNA"/>
</dbReference>
<comment type="similarity">
    <text evidence="3">Belongs to the peptidase S54 family.</text>
</comment>
<proteinExistence type="inferred from homology"/>
<dbReference type="SUPFAM" id="SSF53098">
    <property type="entry name" value="Ribonuclease H-like"/>
    <property type="match status" value="1"/>
</dbReference>
<keyword evidence="8 16" id="KW-1133">Transmembrane helix</keyword>
<protein>
    <recommendedName>
        <fullName evidence="17">BED-type domain-containing protein</fullName>
    </recommendedName>
</protein>
<dbReference type="Pfam" id="PF14372">
    <property type="entry name" value="hAT-like_RNase-H"/>
    <property type="match status" value="1"/>
</dbReference>
<evidence type="ECO:0000256" key="16">
    <source>
        <dbReference type="SAM" id="Phobius"/>
    </source>
</evidence>
<organism evidence="18 19">
    <name type="scientific">Brassica cretica</name>
    <name type="common">Mustard</name>
    <dbReference type="NCBI Taxonomy" id="69181"/>
    <lineage>
        <taxon>Eukaryota</taxon>
        <taxon>Viridiplantae</taxon>
        <taxon>Streptophyta</taxon>
        <taxon>Embryophyta</taxon>
        <taxon>Tracheophyta</taxon>
        <taxon>Spermatophyta</taxon>
        <taxon>Magnoliopsida</taxon>
        <taxon>eudicotyledons</taxon>
        <taxon>Gunneridae</taxon>
        <taxon>Pentapetalae</taxon>
        <taxon>rosids</taxon>
        <taxon>malvids</taxon>
        <taxon>Brassicales</taxon>
        <taxon>Brassicaceae</taxon>
        <taxon>Brassiceae</taxon>
        <taxon>Brassica</taxon>
    </lineage>
</organism>
<evidence type="ECO:0000256" key="7">
    <source>
        <dbReference type="ARBA" id="ARBA00022833"/>
    </source>
</evidence>
<evidence type="ECO:0000256" key="14">
    <source>
        <dbReference type="PROSITE-ProRule" id="PRU00027"/>
    </source>
</evidence>
<accession>A0ABQ7DPW9</accession>
<evidence type="ECO:0000256" key="12">
    <source>
        <dbReference type="ARBA" id="ARBA00023163"/>
    </source>
</evidence>
<dbReference type="SUPFAM" id="SSF144091">
    <property type="entry name" value="Rhomboid-like"/>
    <property type="match status" value="1"/>
</dbReference>
<dbReference type="Gene3D" id="1.20.1540.10">
    <property type="entry name" value="Rhomboid-like"/>
    <property type="match status" value="1"/>
</dbReference>
<dbReference type="InterPro" id="IPR036236">
    <property type="entry name" value="Znf_C2H2_sf"/>
</dbReference>
<evidence type="ECO:0000313" key="19">
    <source>
        <dbReference type="Proteomes" id="UP000266723"/>
    </source>
</evidence>
<comment type="subcellular location">
    <subcellularLocation>
        <location evidence="2">Membrane</location>
        <topology evidence="2">Multi-pass membrane protein</topology>
    </subcellularLocation>
    <subcellularLocation>
        <location evidence="1">Nucleus</location>
    </subcellularLocation>
</comment>
<feature type="domain" description="BED-type" evidence="17">
    <location>
        <begin position="64"/>
        <end position="124"/>
    </location>
</feature>
<evidence type="ECO:0000256" key="10">
    <source>
        <dbReference type="ARBA" id="ARBA00023125"/>
    </source>
</evidence>
<dbReference type="SUPFAM" id="SSF57667">
    <property type="entry name" value="beta-beta-alpha zinc fingers"/>
    <property type="match status" value="1"/>
</dbReference>
<sequence length="678" mass="75192">MDNNTSSLMLIDNNGSFEIDDKSHMDLVTTTTTTTTRPTDAAAAGDTDDGGGSLLSQPGIRRRRKKSMVWEHFTIETTSPGSSKACCKHCRKSFAYITGQKLAGTSHLKRHIQLGICPMSRGGDQLAQISPDAKDVVVTTPPKKRQRASSTPLNAPLDQDRCYGEMAKMIIMHEYPLHMVEHSGFAGFVRALRPQLGMATFHAIHADCVAIYLSEKQKLSAFIGEIPGQVNLTVDLWLSNQSVGYAFVTGHFIDKDWNLTRRLLNVALVPSPDSDFALNQPVAACLADWNLERRLCSLTVGGSLVNKSAVENLRCCLSARNQHVMNGQLLLGSCYARLLSSMARDALGAEDLQTPIKKVRDSVKHVKTRDSCSERFDELKAQLQTRSAKDLRIDNQTKWDTTYSMLLAAYEHKEVFSCLGNCDLEYQISISPEEWRKIEVLCSCLKILFDAASVLTGPTRRLTANDLYHEMTKLQLELSHAAMSEEPDVRNLATPLREKFDEYWRGCFLLLAVAVVMDPRFKMKLIEFKIEYFRRVTAVGYSCVVFGWMTILSVKQPSSKLDLFGVLSLPISFAPFESLIFTSIIVPQASFLGHLSGILVGYAVSWGLIGGMNSYWAVTMLGWIVVVFVFSLKKSGAYDFSFLEIESVSDASLPSLRFVGNGRTLQASAVPLSGVEVL</sequence>
<dbReference type="PANTHER" id="PTHR46481">
    <property type="entry name" value="ZINC FINGER BED DOMAIN-CONTAINING PROTEIN 4"/>
    <property type="match status" value="1"/>
</dbReference>
<evidence type="ECO:0000256" key="3">
    <source>
        <dbReference type="ARBA" id="ARBA00009045"/>
    </source>
</evidence>
<evidence type="ECO:0000256" key="9">
    <source>
        <dbReference type="ARBA" id="ARBA00023015"/>
    </source>
</evidence>
<evidence type="ECO:0000313" key="18">
    <source>
        <dbReference type="EMBL" id="KAF3579917.1"/>
    </source>
</evidence>
<feature type="transmembrane region" description="Helical" evidence="16">
    <location>
        <begin position="533"/>
        <end position="551"/>
    </location>
</feature>
<keyword evidence="5" id="KW-0479">Metal-binding</keyword>
<evidence type="ECO:0000256" key="13">
    <source>
        <dbReference type="ARBA" id="ARBA00023242"/>
    </source>
</evidence>
<evidence type="ECO:0000256" key="4">
    <source>
        <dbReference type="ARBA" id="ARBA00022692"/>
    </source>
</evidence>
<feature type="compositionally biased region" description="Low complexity" evidence="15">
    <location>
        <begin position="31"/>
        <end position="45"/>
    </location>
</feature>
<dbReference type="Pfam" id="PF01694">
    <property type="entry name" value="Rhomboid"/>
    <property type="match status" value="1"/>
</dbReference>
<gene>
    <name evidence="18" type="ORF">DY000_02032235</name>
</gene>
<evidence type="ECO:0000256" key="2">
    <source>
        <dbReference type="ARBA" id="ARBA00004141"/>
    </source>
</evidence>
<dbReference type="PROSITE" id="PS50808">
    <property type="entry name" value="ZF_BED"/>
    <property type="match status" value="1"/>
</dbReference>
<dbReference type="Proteomes" id="UP000266723">
    <property type="component" value="Unassembled WGS sequence"/>
</dbReference>
<feature type="transmembrane region" description="Helical" evidence="16">
    <location>
        <begin position="591"/>
        <end position="609"/>
    </location>
</feature>
<dbReference type="InterPro" id="IPR012337">
    <property type="entry name" value="RNaseH-like_sf"/>
</dbReference>
<keyword evidence="11 16" id="KW-0472">Membrane</keyword>
<dbReference type="InterPro" id="IPR022764">
    <property type="entry name" value="Peptidase_S54_rhomboid_dom"/>
</dbReference>
<keyword evidence="4 16" id="KW-0812">Transmembrane</keyword>
<keyword evidence="6 14" id="KW-0863">Zinc-finger</keyword>
<evidence type="ECO:0000256" key="8">
    <source>
        <dbReference type="ARBA" id="ARBA00022989"/>
    </source>
</evidence>
<dbReference type="SMART" id="SM00614">
    <property type="entry name" value="ZnF_BED"/>
    <property type="match status" value="1"/>
</dbReference>
<reference evidence="18 19" key="1">
    <citation type="journal article" date="2020" name="BMC Genomics">
        <title>Intraspecific diversification of the crop wild relative Brassica cretica Lam. using demographic model selection.</title>
        <authorList>
            <person name="Kioukis A."/>
            <person name="Michalopoulou V.A."/>
            <person name="Briers L."/>
            <person name="Pirintsos S."/>
            <person name="Studholme D.J."/>
            <person name="Pavlidis P."/>
            <person name="Sarris P.F."/>
        </authorList>
    </citation>
    <scope>NUCLEOTIDE SEQUENCE [LARGE SCALE GENOMIC DNA]</scope>
    <source>
        <strain evidence="19">cv. PFS-1207/04</strain>
    </source>
</reference>
<keyword evidence="19" id="KW-1185">Reference proteome</keyword>
<feature type="transmembrane region" description="Helical" evidence="16">
    <location>
        <begin position="503"/>
        <end position="521"/>
    </location>
</feature>
<comment type="caution">
    <text evidence="18">The sequence shown here is derived from an EMBL/GenBank/DDBJ whole genome shotgun (WGS) entry which is preliminary data.</text>
</comment>
<keyword evidence="13" id="KW-0539">Nucleus</keyword>
<evidence type="ECO:0000256" key="1">
    <source>
        <dbReference type="ARBA" id="ARBA00004123"/>
    </source>
</evidence>
<evidence type="ECO:0000256" key="5">
    <source>
        <dbReference type="ARBA" id="ARBA00022723"/>
    </source>
</evidence>